<dbReference type="CDD" id="cd10917">
    <property type="entry name" value="CE4_NodB_like_6s_7s"/>
    <property type="match status" value="1"/>
</dbReference>
<evidence type="ECO:0000313" key="2">
    <source>
        <dbReference type="EMBL" id="QQT01687.1"/>
    </source>
</evidence>
<dbReference type="Pfam" id="PF01522">
    <property type="entry name" value="Polysacc_deac_1"/>
    <property type="match status" value="1"/>
</dbReference>
<organism evidence="2 3">
    <name type="scientific">Peribacillus psychrosaccharolyticus</name>
    <name type="common">Bacillus psychrosaccharolyticus</name>
    <dbReference type="NCBI Taxonomy" id="1407"/>
    <lineage>
        <taxon>Bacteria</taxon>
        <taxon>Bacillati</taxon>
        <taxon>Bacillota</taxon>
        <taxon>Bacilli</taxon>
        <taxon>Bacillales</taxon>
        <taxon>Bacillaceae</taxon>
        <taxon>Peribacillus</taxon>
    </lineage>
</organism>
<dbReference type="InterPro" id="IPR002509">
    <property type="entry name" value="NODB_dom"/>
</dbReference>
<dbReference type="PROSITE" id="PS51677">
    <property type="entry name" value="NODB"/>
    <property type="match status" value="1"/>
</dbReference>
<evidence type="ECO:0000313" key="3">
    <source>
        <dbReference type="Proteomes" id="UP000595254"/>
    </source>
</evidence>
<dbReference type="InterPro" id="IPR050248">
    <property type="entry name" value="Polysacc_deacetylase_ArnD"/>
</dbReference>
<dbReference type="KEGG" id="ppsr:I6J18_07455"/>
<protein>
    <submittedName>
        <fullName evidence="2">Polysaccharide deacetylase family protein</fullName>
    </submittedName>
</protein>
<feature type="domain" description="NodB homology" evidence="1">
    <location>
        <begin position="36"/>
        <end position="216"/>
    </location>
</feature>
<name>A0A974NPZ7_PERPY</name>
<reference evidence="2 3" key="1">
    <citation type="submission" date="2021-01" db="EMBL/GenBank/DDBJ databases">
        <title>FDA dAtabase for Regulatory Grade micrObial Sequences (FDA-ARGOS): Supporting development and validation of Infectious Disease Dx tests.</title>
        <authorList>
            <person name="Nelson B."/>
            <person name="Plummer A."/>
            <person name="Tallon L."/>
            <person name="Sadzewicz L."/>
            <person name="Zhao X."/>
            <person name="Boylan J."/>
            <person name="Ott S."/>
            <person name="Bowen H."/>
            <person name="Vavikolanu K."/>
            <person name="Mehta A."/>
            <person name="Aluvathingal J."/>
            <person name="Nadendla S."/>
            <person name="Myers T."/>
            <person name="Yan Y."/>
            <person name="Sichtig H."/>
        </authorList>
    </citation>
    <scope>NUCLEOTIDE SEQUENCE [LARGE SCALE GENOMIC DNA]</scope>
    <source>
        <strain evidence="2 3">FDAARGOS_1161</strain>
    </source>
</reference>
<accession>A0A974NPZ7</accession>
<dbReference type="PANTHER" id="PTHR10587">
    <property type="entry name" value="GLYCOSYL TRANSFERASE-RELATED"/>
    <property type="match status" value="1"/>
</dbReference>
<dbReference type="SUPFAM" id="SSF88713">
    <property type="entry name" value="Glycoside hydrolase/deacetylase"/>
    <property type="match status" value="1"/>
</dbReference>
<dbReference type="Proteomes" id="UP000595254">
    <property type="component" value="Chromosome"/>
</dbReference>
<dbReference type="EMBL" id="CP068053">
    <property type="protein sequence ID" value="QQT01687.1"/>
    <property type="molecule type" value="Genomic_DNA"/>
</dbReference>
<dbReference type="Gene3D" id="3.20.20.370">
    <property type="entry name" value="Glycoside hydrolase/deacetylase"/>
    <property type="match status" value="1"/>
</dbReference>
<sequence>MKEELKKENKESADQKQYVLNPNNWSVTPISSANPKVVLLTFDDSPDKYALDIAKQLKILDVNAIFFVNGHFIDNDKQKKILQQIHEMGFFIGNHTYNHVKLTDLSEEEQRNEIVKVNDAVEKITGTRPQFFRAPYGANTDFSKQLVKEEGMLLMNWSFGYDWQKEYQEKDKLTEIMLDTPYLMNGANLLMHDRKWTSEAITDIVKGYQKKGYDIIDPSQLDISPSK</sequence>
<dbReference type="GO" id="GO:0016810">
    <property type="term" value="F:hydrolase activity, acting on carbon-nitrogen (but not peptide) bonds"/>
    <property type="evidence" value="ECO:0007669"/>
    <property type="project" value="InterPro"/>
</dbReference>
<gene>
    <name evidence="2" type="ORF">I6J18_07455</name>
</gene>
<dbReference type="GO" id="GO:0005975">
    <property type="term" value="P:carbohydrate metabolic process"/>
    <property type="evidence" value="ECO:0007669"/>
    <property type="project" value="InterPro"/>
</dbReference>
<proteinExistence type="predicted"/>
<dbReference type="InterPro" id="IPR011330">
    <property type="entry name" value="Glyco_hydro/deAcase_b/a-brl"/>
</dbReference>
<keyword evidence="3" id="KW-1185">Reference proteome</keyword>
<dbReference type="RefSeq" id="WP_081704761.1">
    <property type="nucleotide sequence ID" value="NZ_CP068053.1"/>
</dbReference>
<evidence type="ECO:0000259" key="1">
    <source>
        <dbReference type="PROSITE" id="PS51677"/>
    </source>
</evidence>
<dbReference type="AlphaFoldDB" id="A0A974NPZ7"/>